<reference evidence="4" key="1">
    <citation type="submission" date="2018-12" db="EMBL/GenBank/DDBJ databases">
        <title>Complete genome sequence of an uncultured bacterium of the candidate phylum Bipolaricaulota.</title>
        <authorList>
            <person name="Kadnikov V.V."/>
            <person name="Mardanov A.V."/>
            <person name="Beletsky A.V."/>
            <person name="Frank Y.A."/>
            <person name="Karnachuk O.V."/>
            <person name="Ravin N.V."/>
        </authorList>
    </citation>
    <scope>NUCLEOTIDE SEQUENCE [LARGE SCALE GENOMIC DNA]</scope>
</reference>
<feature type="transmembrane region" description="Helical" evidence="1">
    <location>
        <begin position="122"/>
        <end position="140"/>
    </location>
</feature>
<accession>A0A410FV70</accession>
<protein>
    <recommendedName>
        <fullName evidence="5">Lipoprotein</fullName>
    </recommendedName>
</protein>
<sequence>MIRRWMWAVLAVLVGVTACADTLHLKTGQKVSGELCGVTADSVAWCTVGGLQAKFPLADVARIEFGVDPTVVPRVSEAEWRKAVGRAQRELVSCRSARYGLILGGLAFVGGGYWLGIQGYEAGNFIIALGAVAAGLGVIAPNPRCPVQEERVKNLTRIGLDHGWLY</sequence>
<keyword evidence="2" id="KW-0732">Signal</keyword>
<evidence type="ECO:0008006" key="5">
    <source>
        <dbReference type="Google" id="ProtNLM"/>
    </source>
</evidence>
<proteinExistence type="predicted"/>
<evidence type="ECO:0000313" key="4">
    <source>
        <dbReference type="Proteomes" id="UP000287233"/>
    </source>
</evidence>
<feature type="transmembrane region" description="Helical" evidence="1">
    <location>
        <begin position="97"/>
        <end position="115"/>
    </location>
</feature>
<dbReference type="AlphaFoldDB" id="A0A410FV70"/>
<dbReference type="KEGG" id="bih:BIP78_1200"/>
<dbReference type="EMBL" id="CP034928">
    <property type="protein sequence ID" value="QAA76966.1"/>
    <property type="molecule type" value="Genomic_DNA"/>
</dbReference>
<organism evidence="3 4">
    <name type="scientific">Bipolaricaulis sibiricus</name>
    <dbReference type="NCBI Taxonomy" id="2501609"/>
    <lineage>
        <taxon>Bacteria</taxon>
        <taxon>Candidatus Bipolaricaulota</taxon>
        <taxon>Candidatus Bipolaricaulia</taxon>
        <taxon>Candidatus Bipolaricaulales</taxon>
        <taxon>Candidatus Bipolaricaulaceae</taxon>
        <taxon>Candidatus Bipolaricaulis</taxon>
    </lineage>
</organism>
<feature type="signal peptide" evidence="2">
    <location>
        <begin position="1"/>
        <end position="20"/>
    </location>
</feature>
<name>A0A410FV70_BIPS1</name>
<dbReference type="PROSITE" id="PS51257">
    <property type="entry name" value="PROKAR_LIPOPROTEIN"/>
    <property type="match status" value="1"/>
</dbReference>
<keyword evidence="1" id="KW-0812">Transmembrane</keyword>
<keyword evidence="1" id="KW-0472">Membrane</keyword>
<feature type="chain" id="PRO_5019557159" description="Lipoprotein" evidence="2">
    <location>
        <begin position="21"/>
        <end position="166"/>
    </location>
</feature>
<keyword evidence="1" id="KW-1133">Transmembrane helix</keyword>
<evidence type="ECO:0000256" key="1">
    <source>
        <dbReference type="SAM" id="Phobius"/>
    </source>
</evidence>
<evidence type="ECO:0000313" key="3">
    <source>
        <dbReference type="EMBL" id="QAA76966.1"/>
    </source>
</evidence>
<gene>
    <name evidence="3" type="ORF">BIP78_1200</name>
</gene>
<dbReference type="Proteomes" id="UP000287233">
    <property type="component" value="Chromosome"/>
</dbReference>
<evidence type="ECO:0000256" key="2">
    <source>
        <dbReference type="SAM" id="SignalP"/>
    </source>
</evidence>